<evidence type="ECO:0000313" key="7">
    <source>
        <dbReference type="Proteomes" id="UP000779809"/>
    </source>
</evidence>
<organism evidence="6 7">
    <name type="scientific">Candidatus Korobacter versatilis</name>
    <dbReference type="NCBI Taxonomy" id="658062"/>
    <lineage>
        <taxon>Bacteria</taxon>
        <taxon>Pseudomonadati</taxon>
        <taxon>Acidobacteriota</taxon>
        <taxon>Terriglobia</taxon>
        <taxon>Terriglobales</taxon>
        <taxon>Candidatus Korobacteraceae</taxon>
        <taxon>Candidatus Korobacter</taxon>
    </lineage>
</organism>
<evidence type="ECO:0000256" key="3">
    <source>
        <dbReference type="ARBA" id="ARBA00022989"/>
    </source>
</evidence>
<protein>
    <submittedName>
        <fullName evidence="6">Isoprenylcysteine carboxylmethyltransferase family protein</fullName>
    </submittedName>
</protein>
<feature type="transmembrane region" description="Helical" evidence="5">
    <location>
        <begin position="6"/>
        <end position="24"/>
    </location>
</feature>
<dbReference type="AlphaFoldDB" id="A0A932EQ20"/>
<comment type="subcellular location">
    <subcellularLocation>
        <location evidence="1">Endomembrane system</location>
        <topology evidence="1">Multi-pass membrane protein</topology>
    </subcellularLocation>
</comment>
<dbReference type="Proteomes" id="UP000779809">
    <property type="component" value="Unassembled WGS sequence"/>
</dbReference>
<evidence type="ECO:0000256" key="1">
    <source>
        <dbReference type="ARBA" id="ARBA00004127"/>
    </source>
</evidence>
<evidence type="ECO:0000256" key="5">
    <source>
        <dbReference type="SAM" id="Phobius"/>
    </source>
</evidence>
<keyword evidence="2 5" id="KW-0812">Transmembrane</keyword>
<proteinExistence type="predicted"/>
<dbReference type="Pfam" id="PF04191">
    <property type="entry name" value="PEMT"/>
    <property type="match status" value="1"/>
</dbReference>
<dbReference type="EMBL" id="JACPNR010000010">
    <property type="protein sequence ID" value="MBI2678749.1"/>
    <property type="molecule type" value="Genomic_DNA"/>
</dbReference>
<sequence length="142" mass="16044">MTREQRGAIIVTVAPIVLIGFLINHAMGVTWDLPRALGFAFAIVFLVLLTIARIQLGTNFSVTPQARALVTTGLYSRIRNPVYVFSTPAIAGFLVYLHYFRGALLFLAVIIPIQWLRARAEARVLEAKFGDQYRNYRAKTWF</sequence>
<name>A0A932EQ20_9BACT</name>
<accession>A0A932EQ20</accession>
<dbReference type="Gene3D" id="1.20.120.1630">
    <property type="match status" value="1"/>
</dbReference>
<comment type="caution">
    <text evidence="6">The sequence shown here is derived from an EMBL/GenBank/DDBJ whole genome shotgun (WGS) entry which is preliminary data.</text>
</comment>
<dbReference type="InterPro" id="IPR007318">
    <property type="entry name" value="Phopholipid_MeTrfase"/>
</dbReference>
<evidence type="ECO:0000256" key="4">
    <source>
        <dbReference type="ARBA" id="ARBA00023136"/>
    </source>
</evidence>
<evidence type="ECO:0000256" key="2">
    <source>
        <dbReference type="ARBA" id="ARBA00022692"/>
    </source>
</evidence>
<feature type="transmembrane region" description="Helical" evidence="5">
    <location>
        <begin position="36"/>
        <end position="56"/>
    </location>
</feature>
<keyword evidence="4 5" id="KW-0472">Membrane</keyword>
<feature type="transmembrane region" description="Helical" evidence="5">
    <location>
        <begin position="89"/>
        <end position="113"/>
    </location>
</feature>
<evidence type="ECO:0000313" key="6">
    <source>
        <dbReference type="EMBL" id="MBI2678749.1"/>
    </source>
</evidence>
<gene>
    <name evidence="6" type="ORF">HYX28_08200</name>
</gene>
<dbReference type="GO" id="GO:0012505">
    <property type="term" value="C:endomembrane system"/>
    <property type="evidence" value="ECO:0007669"/>
    <property type="project" value="UniProtKB-SubCell"/>
</dbReference>
<reference evidence="6" key="1">
    <citation type="submission" date="2020-07" db="EMBL/GenBank/DDBJ databases">
        <title>Huge and variable diversity of episymbiotic CPR bacteria and DPANN archaea in groundwater ecosystems.</title>
        <authorList>
            <person name="He C.Y."/>
            <person name="Keren R."/>
            <person name="Whittaker M."/>
            <person name="Farag I.F."/>
            <person name="Doudna J."/>
            <person name="Cate J.H.D."/>
            <person name="Banfield J.F."/>
        </authorList>
    </citation>
    <scope>NUCLEOTIDE SEQUENCE</scope>
    <source>
        <strain evidence="6">NC_groundwater_580_Pr5_B-0.1um_64_19</strain>
    </source>
</reference>
<keyword evidence="3 5" id="KW-1133">Transmembrane helix</keyword>